<dbReference type="Proteomes" id="UP000663852">
    <property type="component" value="Unassembled WGS sequence"/>
</dbReference>
<proteinExistence type="predicted"/>
<dbReference type="Proteomes" id="UP000663828">
    <property type="component" value="Unassembled WGS sequence"/>
</dbReference>
<keyword evidence="12" id="KW-1185">Reference proteome</keyword>
<protein>
    <recommendedName>
        <fullName evidence="9">Nuclear receptor domain-containing protein</fullName>
    </recommendedName>
</protein>
<dbReference type="PROSITE" id="PS51030">
    <property type="entry name" value="NUCLEAR_REC_DBD_2"/>
    <property type="match status" value="1"/>
</dbReference>
<organism evidence="11 13">
    <name type="scientific">Adineta ricciae</name>
    <name type="common">Rotifer</name>
    <dbReference type="NCBI Taxonomy" id="249248"/>
    <lineage>
        <taxon>Eukaryota</taxon>
        <taxon>Metazoa</taxon>
        <taxon>Spiralia</taxon>
        <taxon>Gnathifera</taxon>
        <taxon>Rotifera</taxon>
        <taxon>Eurotatoria</taxon>
        <taxon>Bdelloidea</taxon>
        <taxon>Adinetida</taxon>
        <taxon>Adinetidae</taxon>
        <taxon>Adineta</taxon>
    </lineage>
</organism>
<dbReference type="OrthoDB" id="10056616at2759"/>
<dbReference type="Gene3D" id="3.30.50.10">
    <property type="entry name" value="Erythroid Transcription Factor GATA-1, subunit A"/>
    <property type="match status" value="1"/>
</dbReference>
<accession>A0A815SRN8</accession>
<dbReference type="GO" id="GO:0030154">
    <property type="term" value="P:cell differentiation"/>
    <property type="evidence" value="ECO:0007669"/>
    <property type="project" value="TreeGrafter"/>
</dbReference>
<dbReference type="GO" id="GO:0045944">
    <property type="term" value="P:positive regulation of transcription by RNA polymerase II"/>
    <property type="evidence" value="ECO:0007669"/>
    <property type="project" value="TreeGrafter"/>
</dbReference>
<dbReference type="PRINTS" id="PR00047">
    <property type="entry name" value="STROIDFINGER"/>
</dbReference>
<dbReference type="InterPro" id="IPR013088">
    <property type="entry name" value="Znf_NHR/GATA"/>
</dbReference>
<dbReference type="PANTHER" id="PTHR24082">
    <property type="entry name" value="NUCLEAR HORMONE RECEPTOR"/>
    <property type="match status" value="1"/>
</dbReference>
<dbReference type="InterPro" id="IPR050234">
    <property type="entry name" value="Nuclear_hormone_rcpt_NR1"/>
</dbReference>
<evidence type="ECO:0000259" key="9">
    <source>
        <dbReference type="PROSITE" id="PS51030"/>
    </source>
</evidence>
<keyword evidence="2" id="KW-0863">Zinc-finger</keyword>
<sequence length="350" mass="40524">MQTFNNHCRICGAPAVYAYYGVVSCQSCKMFFKRNADNHKMRASCNFNDQCEININTRHVCGACRLKKCSGCGMTTDKFRAPIIRRPKKSILISPQVQKLPTRNLLDADQSLLDTNQWILLSNLLNTFQECEMFSISQRLCDTYHLTDYSNENYQSLIDDFLSCTYKTTEKYLRMNHDFSKLPFDDRTIVLRNAAHKISCMSFSFVVQYHHLFGSSAFSNSLIIRYGQHTIDLHRWLANLVGSDVVLAKLAFSLFACGEDVHSYFPSIKTVFPSTNQVFEIQNMYVEIVWKYLLYRYGHDQSVKTFLKLTSWLLALIVFLIHAQTLETHLDEVNSLVERTEIELILNDID</sequence>
<evidence type="ECO:0000256" key="1">
    <source>
        <dbReference type="ARBA" id="ARBA00022723"/>
    </source>
</evidence>
<evidence type="ECO:0000256" key="6">
    <source>
        <dbReference type="ARBA" id="ARBA00023163"/>
    </source>
</evidence>
<dbReference type="SMART" id="SM00399">
    <property type="entry name" value="ZnF_C4"/>
    <property type="match status" value="1"/>
</dbReference>
<dbReference type="Pfam" id="PF00105">
    <property type="entry name" value="zf-C4"/>
    <property type="match status" value="1"/>
</dbReference>
<gene>
    <name evidence="11" type="ORF">EDS130_LOCUS42101</name>
    <name evidence="10" type="ORF">XAT740_LOCUS14965</name>
</gene>
<keyword evidence="6" id="KW-0804">Transcription</keyword>
<evidence type="ECO:0000256" key="7">
    <source>
        <dbReference type="ARBA" id="ARBA00023170"/>
    </source>
</evidence>
<reference evidence="11" key="1">
    <citation type="submission" date="2021-02" db="EMBL/GenBank/DDBJ databases">
        <authorList>
            <person name="Nowell W R."/>
        </authorList>
    </citation>
    <scope>NUCLEOTIDE SEQUENCE</scope>
</reference>
<dbReference type="GO" id="GO:0004879">
    <property type="term" value="F:nuclear receptor activity"/>
    <property type="evidence" value="ECO:0007669"/>
    <property type="project" value="TreeGrafter"/>
</dbReference>
<evidence type="ECO:0000313" key="11">
    <source>
        <dbReference type="EMBL" id="CAF1492352.1"/>
    </source>
</evidence>
<keyword evidence="5" id="KW-0238">DNA-binding</keyword>
<dbReference type="PANTHER" id="PTHR24082:SF507">
    <property type="entry name" value="BILE ACID RECEPTOR-RELATED"/>
    <property type="match status" value="1"/>
</dbReference>
<dbReference type="PROSITE" id="PS00031">
    <property type="entry name" value="NUCLEAR_REC_DBD_1"/>
    <property type="match status" value="1"/>
</dbReference>
<evidence type="ECO:0000256" key="8">
    <source>
        <dbReference type="ARBA" id="ARBA00023242"/>
    </source>
</evidence>
<keyword evidence="8" id="KW-0539">Nucleus</keyword>
<dbReference type="AlphaFoldDB" id="A0A815SRN8"/>
<evidence type="ECO:0000256" key="5">
    <source>
        <dbReference type="ARBA" id="ARBA00023125"/>
    </source>
</evidence>
<dbReference type="GO" id="GO:0008270">
    <property type="term" value="F:zinc ion binding"/>
    <property type="evidence" value="ECO:0007669"/>
    <property type="project" value="UniProtKB-KW"/>
</dbReference>
<evidence type="ECO:0000313" key="12">
    <source>
        <dbReference type="Proteomes" id="UP000663828"/>
    </source>
</evidence>
<evidence type="ECO:0000313" key="10">
    <source>
        <dbReference type="EMBL" id="CAF1035184.1"/>
    </source>
</evidence>
<dbReference type="SUPFAM" id="SSF48508">
    <property type="entry name" value="Nuclear receptor ligand-binding domain"/>
    <property type="match status" value="1"/>
</dbReference>
<keyword evidence="1" id="KW-0479">Metal-binding</keyword>
<dbReference type="EMBL" id="CAJNOR010000913">
    <property type="protein sequence ID" value="CAF1035184.1"/>
    <property type="molecule type" value="Genomic_DNA"/>
</dbReference>
<dbReference type="GO" id="GO:0000978">
    <property type="term" value="F:RNA polymerase II cis-regulatory region sequence-specific DNA binding"/>
    <property type="evidence" value="ECO:0007669"/>
    <property type="project" value="TreeGrafter"/>
</dbReference>
<keyword evidence="7" id="KW-0675">Receptor</keyword>
<dbReference type="InterPro" id="IPR035500">
    <property type="entry name" value="NHR-like_dom_sf"/>
</dbReference>
<keyword evidence="3" id="KW-0862">Zinc</keyword>
<dbReference type="EMBL" id="CAJNOJ010000593">
    <property type="protein sequence ID" value="CAF1492352.1"/>
    <property type="molecule type" value="Genomic_DNA"/>
</dbReference>
<name>A0A815SRN8_ADIRI</name>
<dbReference type="InterPro" id="IPR001628">
    <property type="entry name" value="Znf_hrmn_rcpt"/>
</dbReference>
<comment type="caution">
    <text evidence="11">The sequence shown here is derived from an EMBL/GenBank/DDBJ whole genome shotgun (WGS) entry which is preliminary data.</text>
</comment>
<evidence type="ECO:0000256" key="3">
    <source>
        <dbReference type="ARBA" id="ARBA00022833"/>
    </source>
</evidence>
<dbReference type="SUPFAM" id="SSF57716">
    <property type="entry name" value="Glucocorticoid receptor-like (DNA-binding domain)"/>
    <property type="match status" value="1"/>
</dbReference>
<dbReference type="GO" id="GO:0000122">
    <property type="term" value="P:negative regulation of transcription by RNA polymerase II"/>
    <property type="evidence" value="ECO:0007669"/>
    <property type="project" value="TreeGrafter"/>
</dbReference>
<evidence type="ECO:0000256" key="4">
    <source>
        <dbReference type="ARBA" id="ARBA00023015"/>
    </source>
</evidence>
<evidence type="ECO:0000313" key="13">
    <source>
        <dbReference type="Proteomes" id="UP000663852"/>
    </source>
</evidence>
<keyword evidence="4" id="KW-0805">Transcription regulation</keyword>
<evidence type="ECO:0000256" key="2">
    <source>
        <dbReference type="ARBA" id="ARBA00022771"/>
    </source>
</evidence>
<feature type="domain" description="Nuclear receptor" evidence="9">
    <location>
        <begin position="5"/>
        <end position="81"/>
    </location>
</feature>